<reference evidence="1" key="1">
    <citation type="submission" date="2020-09" db="EMBL/GenBank/DDBJ databases">
        <title>A novel bacterium of genus Hazenella, isolated from South China Sea.</title>
        <authorList>
            <person name="Huang H."/>
            <person name="Mo K."/>
            <person name="Hu Y."/>
        </authorList>
    </citation>
    <scope>NUCLEOTIDE SEQUENCE</scope>
    <source>
        <strain evidence="1">IB182357</strain>
    </source>
</reference>
<dbReference type="Proteomes" id="UP000661691">
    <property type="component" value="Unassembled WGS sequence"/>
</dbReference>
<dbReference type="PANTHER" id="PTHR43235:SF1">
    <property type="entry name" value="GLUTAMINE AMIDOTRANSFERASE PB2B2.05-RELATED"/>
    <property type="match status" value="1"/>
</dbReference>
<comment type="caution">
    <text evidence="1">The sequence shown here is derived from an EMBL/GenBank/DDBJ whole genome shotgun (WGS) entry which is preliminary data.</text>
</comment>
<organism evidence="1 2">
    <name type="scientific">Polycladospora coralii</name>
    <dbReference type="NCBI Taxonomy" id="2771432"/>
    <lineage>
        <taxon>Bacteria</taxon>
        <taxon>Bacillati</taxon>
        <taxon>Bacillota</taxon>
        <taxon>Bacilli</taxon>
        <taxon>Bacillales</taxon>
        <taxon>Thermoactinomycetaceae</taxon>
        <taxon>Polycladospora</taxon>
    </lineage>
</organism>
<dbReference type="FunFam" id="3.40.50.880:FF:000030">
    <property type="entry name" value="Gamma-glutamyl-gamma-aminobutyrate hydrolase PuuD"/>
    <property type="match status" value="1"/>
</dbReference>
<dbReference type="CDD" id="cd01745">
    <property type="entry name" value="GATase1_2"/>
    <property type="match status" value="1"/>
</dbReference>
<dbReference type="InterPro" id="IPR011697">
    <property type="entry name" value="Peptidase_C26"/>
</dbReference>
<keyword evidence="2" id="KW-1185">Reference proteome</keyword>
<keyword evidence="1" id="KW-0378">Hydrolase</keyword>
<gene>
    <name evidence="1" type="ORF">IC620_02520</name>
</gene>
<evidence type="ECO:0000313" key="2">
    <source>
        <dbReference type="Proteomes" id="UP000661691"/>
    </source>
</evidence>
<dbReference type="InterPro" id="IPR029062">
    <property type="entry name" value="Class_I_gatase-like"/>
</dbReference>
<dbReference type="EMBL" id="JACXAH010000002">
    <property type="protein sequence ID" value="MBD1371231.1"/>
    <property type="molecule type" value="Genomic_DNA"/>
</dbReference>
<protein>
    <submittedName>
        <fullName evidence="1">Gamma-glutamyl-gamma-aminobutyrate hydrolase family protein</fullName>
    </submittedName>
</protein>
<evidence type="ECO:0000313" key="1">
    <source>
        <dbReference type="EMBL" id="MBD1371231.1"/>
    </source>
</evidence>
<accession>A0A926N5U0</accession>
<sequence length="236" mass="26630">MKPVIGITMSLEHEQKQTLRKDYSDSVIVAGGMPILLPYCTEQEVVMQMVEQIDGLVLSGGGDIDPSLFDEDPHPELRELTPQRDHMEMQLIKQCQIAQKPILAICRGCQILNIALGGDMYQDLGTQKDFVIQHTQQAPRSYASHQITIQKESALYQILGKSRHKVNSYHHQANRRLAPSLRAVAWSTDGVIEAIEQQEGAPIMGVQWHPECMTQTDIDARKLFAWFVQICQPISK</sequence>
<dbReference type="SUPFAM" id="SSF52317">
    <property type="entry name" value="Class I glutamine amidotransferase-like"/>
    <property type="match status" value="1"/>
</dbReference>
<name>A0A926N5U0_9BACL</name>
<dbReference type="GO" id="GO:0006598">
    <property type="term" value="P:polyamine catabolic process"/>
    <property type="evidence" value="ECO:0007669"/>
    <property type="project" value="TreeGrafter"/>
</dbReference>
<dbReference type="RefSeq" id="WP_191141424.1">
    <property type="nucleotide sequence ID" value="NZ_JACXAH010000002.1"/>
</dbReference>
<dbReference type="GO" id="GO:0005829">
    <property type="term" value="C:cytosol"/>
    <property type="evidence" value="ECO:0007669"/>
    <property type="project" value="TreeGrafter"/>
</dbReference>
<dbReference type="PANTHER" id="PTHR43235">
    <property type="entry name" value="GLUTAMINE AMIDOTRANSFERASE PB2B2.05-RELATED"/>
    <property type="match status" value="1"/>
</dbReference>
<dbReference type="PROSITE" id="PS51273">
    <property type="entry name" value="GATASE_TYPE_1"/>
    <property type="match status" value="1"/>
</dbReference>
<dbReference type="AlphaFoldDB" id="A0A926N5U0"/>
<dbReference type="InterPro" id="IPR044668">
    <property type="entry name" value="PuuD-like"/>
</dbReference>
<dbReference type="Pfam" id="PF07722">
    <property type="entry name" value="Peptidase_C26"/>
    <property type="match status" value="1"/>
</dbReference>
<dbReference type="Gene3D" id="3.40.50.880">
    <property type="match status" value="1"/>
</dbReference>
<proteinExistence type="predicted"/>
<dbReference type="GO" id="GO:0033969">
    <property type="term" value="F:gamma-glutamyl-gamma-aminobutyrate hydrolase activity"/>
    <property type="evidence" value="ECO:0007669"/>
    <property type="project" value="TreeGrafter"/>
</dbReference>